<reference evidence="1" key="1">
    <citation type="submission" date="2020-10" db="EMBL/GenBank/DDBJ databases">
        <authorList>
            <person name="Kusch S."/>
        </authorList>
    </citation>
    <scope>NUCLEOTIDE SEQUENCE</scope>
    <source>
        <strain evidence="1">SwB9</strain>
    </source>
</reference>
<gene>
    <name evidence="1" type="ORF">SCLTRI_LOCUS5357</name>
</gene>
<dbReference type="AlphaFoldDB" id="A0A8H2VVX1"/>
<proteinExistence type="predicted"/>
<sequence>MTTIVIFMEAENNRQATPLELFYSASFLHSTIITLSAKSPPFDNLPINPSTNTIIKTTNTSTHILVIMGSKNRRAPPAKSIEVIPKEPSEIETHLGMVLNGNILAITIDYCSPETSTSTSKSQSIESLLKILPDYAPWAKIIQLSIHADIPSKENPNIYLTRIKDINSIIKELNKFKKIQQVHVRTLLDQYNFSQMKLAAAMYGLRQGLLWRFSYVVKGEMPVMVSSSDNVMGKLLEVWKKEFLGGLEVLG</sequence>
<name>A0A8H2VVX1_9HELO</name>
<accession>A0A8H2VVX1</accession>
<protein>
    <submittedName>
        <fullName evidence="1">A1f6fbe0-546f-4931-8ead-cb7126a63bda</fullName>
    </submittedName>
</protein>
<dbReference type="OrthoDB" id="3481632at2759"/>
<keyword evidence="2" id="KW-1185">Reference proteome</keyword>
<evidence type="ECO:0000313" key="1">
    <source>
        <dbReference type="EMBL" id="CAD6445567.1"/>
    </source>
</evidence>
<organism evidence="1 2">
    <name type="scientific">Sclerotinia trifoliorum</name>
    <dbReference type="NCBI Taxonomy" id="28548"/>
    <lineage>
        <taxon>Eukaryota</taxon>
        <taxon>Fungi</taxon>
        <taxon>Dikarya</taxon>
        <taxon>Ascomycota</taxon>
        <taxon>Pezizomycotina</taxon>
        <taxon>Leotiomycetes</taxon>
        <taxon>Helotiales</taxon>
        <taxon>Sclerotiniaceae</taxon>
        <taxon>Sclerotinia</taxon>
    </lineage>
</organism>
<dbReference type="EMBL" id="CAJHIA010000016">
    <property type="protein sequence ID" value="CAD6445567.1"/>
    <property type="molecule type" value="Genomic_DNA"/>
</dbReference>
<dbReference type="Proteomes" id="UP000624404">
    <property type="component" value="Unassembled WGS sequence"/>
</dbReference>
<evidence type="ECO:0000313" key="2">
    <source>
        <dbReference type="Proteomes" id="UP000624404"/>
    </source>
</evidence>
<comment type="caution">
    <text evidence="1">The sequence shown here is derived from an EMBL/GenBank/DDBJ whole genome shotgun (WGS) entry which is preliminary data.</text>
</comment>